<dbReference type="InterPro" id="IPR059041">
    <property type="entry name" value="Ig_DLEC1_1"/>
</dbReference>
<evidence type="ECO:0000256" key="1">
    <source>
        <dbReference type="SAM" id="MobiDB-lite"/>
    </source>
</evidence>
<feature type="region of interest" description="Disordered" evidence="1">
    <location>
        <begin position="1168"/>
        <end position="1265"/>
    </location>
</feature>
<sequence length="2065" mass="225969">MLRDLERSIEIGKGTVLQHENVLSVSKPEEPNHYKSTASQKHRMQTRNIQPTLTESQRETMAQDLAERRRRQPPAPNVLNAEERKKNREIVKRMQTKVNFLRNPRYQADRSAAARGEACPFAISPGSLVFRNYEVGGVYELDCEFRNTTQVGRRLRVLPCPNPCFSIDALRYDGDAGGRLPPGAGAVVAPGMAARLTVRFAPQTLNDASEELTVGTEVGDFKLPLLARRVQPRLELQQPVDCGCILAGNSAAQRVRLSNRGGEGSFRLIPADEATDPSSFSYESLGEEIILASPDFSVRPASFYLEAGESIDLEIHFAAAEVGRHHCPLLIECDNGVKTPLELVGITDAVRLEFVRWPTTDAPLQPRETAAGVSPWSYIPWLLNWLDPGAQVGGVQPQTIVISNGGYLPIKVRWRLAKPPGPLLSKLAVGDQPRLTEELMNDMKHWSTCHPSTHGLLECPFTVSPAFAEVEPFSTAEFVFSYHAHEPVGRRSTAFACLEATEIPASGQCLLHYGRLLQLQDEMQPTDYPKGLPLFGGAVSSRFDRVPPLDGAEGPGTASCTVSAVCLQGVSVRPSVTCRPPAITLPGAVLPFVAQVRELRLQNAGSRPACFRVRLSSASAASGPLWVLGPHEAGPRPLTLDAEEPGDGEDADPEPSALRRSANRLVSQWPPLPPQGPGAEALPGFGASATVVVEPWEGFVPAGEETVLQVSIRAPRELDIDGQLVVDLPISPQAQTDEPPLAVAVLGAVRAPRVGLRYTSCVDYGVVRAHAQHTRTMKVNNPSDMPMLVRLRKHTEKDDIRDRHISSRDPMLTRLNSCATPAYTVSPYLPPYKTPAAAPTPSSSSTSPCDVHGIFPLRTHQEIVDLYTSAVRRGSRAGYTLAPGLDPQDPNADPWVHARSGCLDKSGRGRTALEEIGGGTNAEEACDFLFKPECLVLWPHQTAEVEVTLRTGGVGQYHGLVEAVGFDSLHSQCIEVFAEIQLPRLCISTQHCYFPVTYAQTSSEPKELRLRNDSDLPGSFRWAIPSKKPNGCLEVEISPSEGTVPPRSEIDLVVRARPTRLPEGGRLAKLTCPLFTHELLQPILLLISARIFGPEVDYDVVPLGEPVPKPTLRRTETGSVDATYSVTTGRAKRGQPVVDFGEMELLKSKSMQVVLYNRTGIGTPFTAKIRQNPAEEPAGGARTQACRLEEDPSPTSEPRRFDFSSEPRAAPAIGLDEEDARTAPPRSRGGTAGTRTGMQGKSRTNRFEPKARRTAGNHAKATGKKKQRFLLDDKHEKQSFRSTGGAALVQQKEEKELGMVALQKGRGYAVQLRASSEKLEPFGNAVITLTCFSDLPGLMEDELVLNIPELAGHADGQDFRIPVRLASFGNPLYLPEQQVGLNLALDPPRLNCGIIVPSEKLTTQRFRVGNNSSAKMKIAWKIYSSRQLDNTSEDRHLLRVALCKRQGQEEDLFLEDNDEDEEMEAHLGGKDGEAVDEDLPCCFKLWAEEPPEVQDPFALTADGEPPLKVEPEEAVIPIHGSTWFTVTMLASKATTAAANHYAYKLVGKGRFAEDRSSSRAKPGAEGGKPFEQTVLSANDTQVRCLPAVPLDPAELHDSDSDAEPAPRTARTSKTASKVSAEADDADVTAVCKSPGKQLSAEEPDEDVISTIIIDCVGDCILPRLTVDKKANPSVEEYQRMSADAEVGIETGEPETLHCPVFKFTHSVLTPPVKKTSGATHGAFPGTAQIPGIVSYLVRNITLSNHSACNIGCRFCIDGPFRIREIAQMGRPPVKPAVDPAATRKKPITMPMEAEDPLRQLFVVGKLETLTLQVEFALDSVHTCNLDQHKSENVFHGDLTVQYPRDLSAESGGDTDLQRVHLVGTLRRPAVRVTVVPRYELDRPLEVDHADLPPWGEAQPVIVDFGSVHVEAIAIQRRCILLSNLTNVLARWQLLHVGRKKRPPLDIGQTTREDEDARALDEKDVFEFDVTGGELFGPSKEGIVSGTKERQPHWCPQPHGVARAPPLLDEERYEPQRVEICFRPKRNELYKCKFRIQVESGISVDFVCRGCGSYKEEDDPVGFAES</sequence>
<feature type="region of interest" description="Disordered" evidence="1">
    <location>
        <begin position="25"/>
        <end position="89"/>
    </location>
</feature>
<name>A0A7S4VFH8_9DINO</name>
<feature type="compositionally biased region" description="Acidic residues" evidence="1">
    <location>
        <begin position="641"/>
        <end position="653"/>
    </location>
</feature>
<reference evidence="3" key="1">
    <citation type="submission" date="2021-01" db="EMBL/GenBank/DDBJ databases">
        <authorList>
            <person name="Corre E."/>
            <person name="Pelletier E."/>
            <person name="Niang G."/>
            <person name="Scheremetjew M."/>
            <person name="Finn R."/>
            <person name="Kale V."/>
            <person name="Holt S."/>
            <person name="Cochrane G."/>
            <person name="Meng A."/>
            <person name="Brown T."/>
            <person name="Cohen L."/>
        </authorList>
    </citation>
    <scope>NUCLEOTIDE SEQUENCE</scope>
    <source>
        <strain evidence="3">CCMP3105</strain>
    </source>
</reference>
<proteinExistence type="predicted"/>
<dbReference type="GO" id="GO:0008285">
    <property type="term" value="P:negative regulation of cell population proliferation"/>
    <property type="evidence" value="ECO:0007669"/>
    <property type="project" value="InterPro"/>
</dbReference>
<feature type="region of interest" description="Disordered" evidence="1">
    <location>
        <begin position="626"/>
        <end position="658"/>
    </location>
</feature>
<feature type="domain" description="Deleted in lung and esophageal cancer protein 1 Ig-like" evidence="2">
    <location>
        <begin position="122"/>
        <end position="217"/>
    </location>
</feature>
<evidence type="ECO:0000259" key="2">
    <source>
        <dbReference type="Pfam" id="PF23277"/>
    </source>
</evidence>
<feature type="compositionally biased region" description="Polar residues" evidence="1">
    <location>
        <begin position="46"/>
        <end position="55"/>
    </location>
</feature>
<gene>
    <name evidence="3" type="ORF">AMON00008_LOCUS48664</name>
</gene>
<dbReference type="GO" id="GO:0005929">
    <property type="term" value="C:cilium"/>
    <property type="evidence" value="ECO:0007669"/>
    <property type="project" value="TreeGrafter"/>
</dbReference>
<evidence type="ECO:0000313" key="3">
    <source>
        <dbReference type="EMBL" id="CAE4642298.1"/>
    </source>
</evidence>
<organism evidence="3">
    <name type="scientific">Alexandrium monilatum</name>
    <dbReference type="NCBI Taxonomy" id="311494"/>
    <lineage>
        <taxon>Eukaryota</taxon>
        <taxon>Sar</taxon>
        <taxon>Alveolata</taxon>
        <taxon>Dinophyceae</taxon>
        <taxon>Gonyaulacales</taxon>
        <taxon>Pyrocystaceae</taxon>
        <taxon>Alexandrium</taxon>
    </lineage>
</organism>
<dbReference type="GO" id="GO:0015631">
    <property type="term" value="F:tubulin binding"/>
    <property type="evidence" value="ECO:0007669"/>
    <property type="project" value="TreeGrafter"/>
</dbReference>
<dbReference type="InterPro" id="IPR033304">
    <property type="entry name" value="DLEC1"/>
</dbReference>
<dbReference type="GO" id="GO:0005737">
    <property type="term" value="C:cytoplasm"/>
    <property type="evidence" value="ECO:0007669"/>
    <property type="project" value="TreeGrafter"/>
</dbReference>
<feature type="compositionally biased region" description="Low complexity" evidence="1">
    <location>
        <begin position="1226"/>
        <end position="1237"/>
    </location>
</feature>
<feature type="region of interest" description="Disordered" evidence="1">
    <location>
        <begin position="1589"/>
        <end position="1624"/>
    </location>
</feature>
<protein>
    <recommendedName>
        <fullName evidence="2">Deleted in lung and esophageal cancer protein 1 Ig-like domain-containing protein</fullName>
    </recommendedName>
</protein>
<dbReference type="Pfam" id="PF23277">
    <property type="entry name" value="Ig_Dlec1_1"/>
    <property type="match status" value="1"/>
</dbReference>
<accession>A0A7S4VFH8</accession>
<dbReference type="Gene3D" id="2.60.40.10">
    <property type="entry name" value="Immunoglobulins"/>
    <property type="match status" value="3"/>
</dbReference>
<dbReference type="EMBL" id="HBNR01068734">
    <property type="protein sequence ID" value="CAE4642298.1"/>
    <property type="molecule type" value="Transcribed_RNA"/>
</dbReference>
<dbReference type="PANTHER" id="PTHR46348">
    <property type="entry name" value="DELETED IN LUNG AND ESOPHAGEAL CANCER PROTEIN 1"/>
    <property type="match status" value="1"/>
</dbReference>
<dbReference type="InterPro" id="IPR013783">
    <property type="entry name" value="Ig-like_fold"/>
</dbReference>
<dbReference type="PANTHER" id="PTHR46348:SF1">
    <property type="entry name" value="DELETED IN LUNG AND ESOPHAGEAL CANCER PROTEIN 1"/>
    <property type="match status" value="1"/>
</dbReference>